<name>A0A7W7QJN5_9ACTN</name>
<keyword evidence="14" id="KW-1185">Reference proteome</keyword>
<evidence type="ECO:0000256" key="5">
    <source>
        <dbReference type="ARBA" id="ARBA00022741"/>
    </source>
</evidence>
<feature type="domain" description="Signal transduction histidine kinase subgroup 3 dimerisation and phosphoacceptor" evidence="12">
    <location>
        <begin position="175"/>
        <end position="240"/>
    </location>
</feature>
<organism evidence="13 14">
    <name type="scientific">Streptosporangium saharense</name>
    <dbReference type="NCBI Taxonomy" id="1706840"/>
    <lineage>
        <taxon>Bacteria</taxon>
        <taxon>Bacillati</taxon>
        <taxon>Actinomycetota</taxon>
        <taxon>Actinomycetes</taxon>
        <taxon>Streptosporangiales</taxon>
        <taxon>Streptosporangiaceae</taxon>
        <taxon>Streptosporangium</taxon>
    </lineage>
</organism>
<keyword evidence="4" id="KW-0808">Transferase</keyword>
<feature type="coiled-coil region" evidence="9">
    <location>
        <begin position="148"/>
        <end position="175"/>
    </location>
</feature>
<keyword evidence="5" id="KW-0547">Nucleotide-binding</keyword>
<evidence type="ECO:0000256" key="2">
    <source>
        <dbReference type="ARBA" id="ARBA00012438"/>
    </source>
</evidence>
<keyword evidence="7" id="KW-0067">ATP-binding</keyword>
<dbReference type="GO" id="GO:0000155">
    <property type="term" value="F:phosphorelay sensor kinase activity"/>
    <property type="evidence" value="ECO:0007669"/>
    <property type="project" value="InterPro"/>
</dbReference>
<dbReference type="Gene3D" id="3.30.565.10">
    <property type="entry name" value="Histidine kinase-like ATPase, C-terminal domain"/>
    <property type="match status" value="1"/>
</dbReference>
<accession>A0A7W7QJN5</accession>
<gene>
    <name evidence="13" type="ORF">FHS44_001378</name>
</gene>
<dbReference type="Pfam" id="PF07730">
    <property type="entry name" value="HisKA_3"/>
    <property type="match status" value="1"/>
</dbReference>
<evidence type="ECO:0000256" key="9">
    <source>
        <dbReference type="SAM" id="Coils"/>
    </source>
</evidence>
<evidence type="ECO:0000259" key="12">
    <source>
        <dbReference type="Pfam" id="PF07730"/>
    </source>
</evidence>
<dbReference type="AlphaFoldDB" id="A0A7W7QJN5"/>
<keyword evidence="10" id="KW-0812">Transmembrane</keyword>
<comment type="catalytic activity">
    <reaction evidence="1">
        <text>ATP + protein L-histidine = ADP + protein N-phospho-L-histidine.</text>
        <dbReference type="EC" id="2.7.13.3"/>
    </reaction>
</comment>
<evidence type="ECO:0000256" key="6">
    <source>
        <dbReference type="ARBA" id="ARBA00022777"/>
    </source>
</evidence>
<sequence length="375" mass="39779">MSVRRVAWNLTSELSPRTLDVLLALAATAATVVPTLWPRPAEWWVVALAFASSAPVLWRRRAPVLVSFLTGLAMTGLVLWEKPFLPWGPLIGVYTIAALSGATVRLLAVPFIGGTVYLSLVMPGEETEAYRMVGTAFVAAYALGTSTRARAAGRAERAERDLRLEQEQEAAAARERTRIARDVHDIVTHSVGLMVVQAEAGSAVLDVDPTRARTALDAVAETGRTALVQLRGLLGTLRDDGPVTRTERPSLAALPELVRRTRLAGLDVRLLTEGRPGKVAAETEVTAYRVVQEALTNVVRHAGARAALVTLGWTATHLTVTVADDGKGDTGSGGGHGLRGMRERVTAGGGVLRAGTSEDGGFVVRAELPRGVGEP</sequence>
<feature type="transmembrane region" description="Helical" evidence="10">
    <location>
        <begin position="92"/>
        <end position="122"/>
    </location>
</feature>
<evidence type="ECO:0000256" key="4">
    <source>
        <dbReference type="ARBA" id="ARBA00022679"/>
    </source>
</evidence>
<keyword evidence="8" id="KW-0902">Two-component regulatory system</keyword>
<evidence type="ECO:0000256" key="3">
    <source>
        <dbReference type="ARBA" id="ARBA00022553"/>
    </source>
</evidence>
<dbReference type="CDD" id="cd16917">
    <property type="entry name" value="HATPase_UhpB-NarQ-NarX-like"/>
    <property type="match status" value="1"/>
</dbReference>
<dbReference type="InterPro" id="IPR036890">
    <property type="entry name" value="HATPase_C_sf"/>
</dbReference>
<dbReference type="InterPro" id="IPR050482">
    <property type="entry name" value="Sensor_HK_TwoCompSys"/>
</dbReference>
<evidence type="ECO:0000313" key="13">
    <source>
        <dbReference type="EMBL" id="MBB4914306.1"/>
    </source>
</evidence>
<dbReference type="GO" id="GO:0005524">
    <property type="term" value="F:ATP binding"/>
    <property type="evidence" value="ECO:0007669"/>
    <property type="project" value="UniProtKB-KW"/>
</dbReference>
<proteinExistence type="predicted"/>
<feature type="transmembrane region" description="Helical" evidence="10">
    <location>
        <begin position="21"/>
        <end position="37"/>
    </location>
</feature>
<evidence type="ECO:0000256" key="10">
    <source>
        <dbReference type="SAM" id="Phobius"/>
    </source>
</evidence>
<dbReference type="GO" id="GO:0016020">
    <property type="term" value="C:membrane"/>
    <property type="evidence" value="ECO:0007669"/>
    <property type="project" value="InterPro"/>
</dbReference>
<keyword evidence="3" id="KW-0597">Phosphoprotein</keyword>
<feature type="domain" description="Histidine kinase/HSP90-like ATPase" evidence="11">
    <location>
        <begin position="284"/>
        <end position="370"/>
    </location>
</feature>
<keyword evidence="10" id="KW-0472">Membrane</keyword>
<reference evidence="13 14" key="1">
    <citation type="submission" date="2020-08" db="EMBL/GenBank/DDBJ databases">
        <title>Genomic Encyclopedia of Type Strains, Phase III (KMG-III): the genomes of soil and plant-associated and newly described type strains.</title>
        <authorList>
            <person name="Whitman W."/>
        </authorList>
    </citation>
    <scope>NUCLEOTIDE SEQUENCE [LARGE SCALE GENOMIC DNA]</scope>
    <source>
        <strain evidence="13 14">CECT 8840</strain>
    </source>
</reference>
<dbReference type="InterPro" id="IPR011712">
    <property type="entry name" value="Sig_transdc_His_kin_sub3_dim/P"/>
</dbReference>
<evidence type="ECO:0000259" key="11">
    <source>
        <dbReference type="Pfam" id="PF02518"/>
    </source>
</evidence>
<keyword evidence="6 13" id="KW-0418">Kinase</keyword>
<evidence type="ECO:0000256" key="7">
    <source>
        <dbReference type="ARBA" id="ARBA00022840"/>
    </source>
</evidence>
<dbReference type="InterPro" id="IPR003594">
    <property type="entry name" value="HATPase_dom"/>
</dbReference>
<keyword evidence="10" id="KW-1133">Transmembrane helix</keyword>
<keyword evidence="9" id="KW-0175">Coiled coil</keyword>
<dbReference type="PANTHER" id="PTHR24421:SF10">
    <property type="entry name" value="NITRATE_NITRITE SENSOR PROTEIN NARQ"/>
    <property type="match status" value="1"/>
</dbReference>
<evidence type="ECO:0000256" key="8">
    <source>
        <dbReference type="ARBA" id="ARBA00023012"/>
    </source>
</evidence>
<dbReference type="Pfam" id="PF02518">
    <property type="entry name" value="HATPase_c"/>
    <property type="match status" value="1"/>
</dbReference>
<feature type="transmembrane region" description="Helical" evidence="10">
    <location>
        <begin position="63"/>
        <end position="80"/>
    </location>
</feature>
<protein>
    <recommendedName>
        <fullName evidence="2">histidine kinase</fullName>
        <ecNumber evidence="2">2.7.13.3</ecNumber>
    </recommendedName>
</protein>
<comment type="caution">
    <text evidence="13">The sequence shown here is derived from an EMBL/GenBank/DDBJ whole genome shotgun (WGS) entry which is preliminary data.</text>
</comment>
<dbReference type="SUPFAM" id="SSF55874">
    <property type="entry name" value="ATPase domain of HSP90 chaperone/DNA topoisomerase II/histidine kinase"/>
    <property type="match status" value="1"/>
</dbReference>
<dbReference type="PANTHER" id="PTHR24421">
    <property type="entry name" value="NITRATE/NITRITE SENSOR PROTEIN NARX-RELATED"/>
    <property type="match status" value="1"/>
</dbReference>
<evidence type="ECO:0000256" key="1">
    <source>
        <dbReference type="ARBA" id="ARBA00000085"/>
    </source>
</evidence>
<evidence type="ECO:0000313" key="14">
    <source>
        <dbReference type="Proteomes" id="UP000552644"/>
    </source>
</evidence>
<dbReference type="EMBL" id="JACHJP010000001">
    <property type="protein sequence ID" value="MBB4914306.1"/>
    <property type="molecule type" value="Genomic_DNA"/>
</dbReference>
<dbReference type="Gene3D" id="1.20.5.1930">
    <property type="match status" value="1"/>
</dbReference>
<dbReference type="Proteomes" id="UP000552644">
    <property type="component" value="Unassembled WGS sequence"/>
</dbReference>
<dbReference type="EC" id="2.7.13.3" evidence="2"/>
<dbReference type="GO" id="GO:0046983">
    <property type="term" value="F:protein dimerization activity"/>
    <property type="evidence" value="ECO:0007669"/>
    <property type="project" value="InterPro"/>
</dbReference>